<feature type="binding site" evidence="6">
    <location>
        <position position="98"/>
    </location>
    <ligand>
        <name>S-adenosyl-L-methionine</name>
        <dbReference type="ChEBI" id="CHEBI:59789"/>
    </ligand>
</feature>
<dbReference type="HAMAP" id="MF_01007">
    <property type="entry name" value="16SrRNA_methyltr_H"/>
    <property type="match status" value="1"/>
</dbReference>
<keyword evidence="3 6" id="KW-0489">Methyltransferase</keyword>
<comment type="subcellular location">
    <subcellularLocation>
        <location evidence="6">Cytoplasm</location>
    </subcellularLocation>
</comment>
<dbReference type="PIRSF" id="PIRSF004486">
    <property type="entry name" value="MraW"/>
    <property type="match status" value="1"/>
</dbReference>
<dbReference type="GO" id="GO:0070475">
    <property type="term" value="P:rRNA base methylation"/>
    <property type="evidence" value="ECO:0007669"/>
    <property type="project" value="UniProtKB-UniRule"/>
</dbReference>
<evidence type="ECO:0000256" key="1">
    <source>
        <dbReference type="ARBA" id="ARBA00010396"/>
    </source>
</evidence>
<dbReference type="CDD" id="cd02440">
    <property type="entry name" value="AdoMet_MTases"/>
    <property type="match status" value="1"/>
</dbReference>
<dbReference type="RefSeq" id="WP_145287925.1">
    <property type="nucleotide sequence ID" value="NZ_CP036291.1"/>
</dbReference>
<dbReference type="Gene3D" id="1.10.150.170">
    <property type="entry name" value="Putative methyltransferase TM0872, insert domain"/>
    <property type="match status" value="1"/>
</dbReference>
<evidence type="ECO:0000256" key="4">
    <source>
        <dbReference type="ARBA" id="ARBA00022679"/>
    </source>
</evidence>
<accession>A0A518DF41</accession>
<dbReference type="OrthoDB" id="9806637at2"/>
<feature type="compositionally biased region" description="Basic and acidic residues" evidence="7">
    <location>
        <begin position="254"/>
        <end position="269"/>
    </location>
</feature>
<dbReference type="GO" id="GO:0071424">
    <property type="term" value="F:rRNA (cytosine-N4-)-methyltransferase activity"/>
    <property type="evidence" value="ECO:0007669"/>
    <property type="project" value="UniProtKB-UniRule"/>
</dbReference>
<dbReference type="EMBL" id="CP036291">
    <property type="protein sequence ID" value="QDU90099.1"/>
    <property type="molecule type" value="Genomic_DNA"/>
</dbReference>
<keyword evidence="5 6" id="KW-0949">S-adenosyl-L-methionine</keyword>
<comment type="similarity">
    <text evidence="1 6">Belongs to the methyltransferase superfamily. RsmH family.</text>
</comment>
<evidence type="ECO:0000256" key="3">
    <source>
        <dbReference type="ARBA" id="ARBA00022603"/>
    </source>
</evidence>
<dbReference type="NCBIfam" id="TIGR00006">
    <property type="entry name" value="16S rRNA (cytosine(1402)-N(4))-methyltransferase RsmH"/>
    <property type="match status" value="1"/>
</dbReference>
<keyword evidence="6" id="KW-0963">Cytoplasm</keyword>
<dbReference type="Pfam" id="PF01795">
    <property type="entry name" value="Methyltransf_5"/>
    <property type="match status" value="1"/>
</dbReference>
<organism evidence="8 9">
    <name type="scientific">Pirellulimonas nuda</name>
    <dbReference type="NCBI Taxonomy" id="2528009"/>
    <lineage>
        <taxon>Bacteria</taxon>
        <taxon>Pseudomonadati</taxon>
        <taxon>Planctomycetota</taxon>
        <taxon>Planctomycetia</taxon>
        <taxon>Pirellulales</taxon>
        <taxon>Lacipirellulaceae</taxon>
        <taxon>Pirellulimonas</taxon>
    </lineage>
</organism>
<evidence type="ECO:0000313" key="9">
    <source>
        <dbReference type="Proteomes" id="UP000317429"/>
    </source>
</evidence>
<keyword evidence="9" id="KW-1185">Reference proteome</keyword>
<dbReference type="SUPFAM" id="SSF81799">
    <property type="entry name" value="Putative methyltransferase TM0872, insert domain"/>
    <property type="match status" value="1"/>
</dbReference>
<feature type="binding site" evidence="6">
    <location>
        <position position="77"/>
    </location>
    <ligand>
        <name>S-adenosyl-L-methionine</name>
        <dbReference type="ChEBI" id="CHEBI:59789"/>
    </ligand>
</feature>
<evidence type="ECO:0000256" key="7">
    <source>
        <dbReference type="SAM" id="MobiDB-lite"/>
    </source>
</evidence>
<feature type="binding site" evidence="6">
    <location>
        <position position="52"/>
    </location>
    <ligand>
        <name>S-adenosyl-L-methionine</name>
        <dbReference type="ChEBI" id="CHEBI:59789"/>
    </ligand>
</feature>
<keyword evidence="2 6" id="KW-0698">rRNA processing</keyword>
<feature type="binding site" evidence="6">
    <location>
        <begin position="32"/>
        <end position="34"/>
    </location>
    <ligand>
        <name>S-adenosyl-L-methionine</name>
        <dbReference type="ChEBI" id="CHEBI:59789"/>
    </ligand>
</feature>
<feature type="region of interest" description="Disordered" evidence="7">
    <location>
        <begin position="254"/>
        <end position="297"/>
    </location>
</feature>
<dbReference type="PANTHER" id="PTHR11265">
    <property type="entry name" value="S-ADENOSYL-METHYLTRANSFERASE MRAW"/>
    <property type="match status" value="1"/>
</dbReference>
<dbReference type="EC" id="2.1.1.199" evidence="6"/>
<dbReference type="InterPro" id="IPR023397">
    <property type="entry name" value="SAM-dep_MeTrfase_MraW_recog"/>
</dbReference>
<dbReference type="InterPro" id="IPR002903">
    <property type="entry name" value="RsmH"/>
</dbReference>
<dbReference type="SUPFAM" id="SSF53335">
    <property type="entry name" value="S-adenosyl-L-methionine-dependent methyltransferases"/>
    <property type="match status" value="1"/>
</dbReference>
<evidence type="ECO:0000256" key="6">
    <source>
        <dbReference type="HAMAP-Rule" id="MF_01007"/>
    </source>
</evidence>
<evidence type="ECO:0000313" key="8">
    <source>
        <dbReference type="EMBL" id="QDU90099.1"/>
    </source>
</evidence>
<dbReference type="GO" id="GO:0005737">
    <property type="term" value="C:cytoplasm"/>
    <property type="evidence" value="ECO:0007669"/>
    <property type="project" value="UniProtKB-SubCell"/>
</dbReference>
<dbReference type="KEGG" id="pnd:Pla175_34990"/>
<dbReference type="PANTHER" id="PTHR11265:SF0">
    <property type="entry name" value="12S RRNA N4-METHYLCYTIDINE METHYLTRANSFERASE"/>
    <property type="match status" value="1"/>
</dbReference>
<dbReference type="Gene3D" id="3.40.50.150">
    <property type="entry name" value="Vaccinia Virus protein VP39"/>
    <property type="match status" value="1"/>
</dbReference>
<dbReference type="InterPro" id="IPR029063">
    <property type="entry name" value="SAM-dependent_MTases_sf"/>
</dbReference>
<comment type="catalytic activity">
    <reaction evidence="6">
        <text>cytidine(1402) in 16S rRNA + S-adenosyl-L-methionine = N(4)-methylcytidine(1402) in 16S rRNA + S-adenosyl-L-homocysteine + H(+)</text>
        <dbReference type="Rhea" id="RHEA:42928"/>
        <dbReference type="Rhea" id="RHEA-COMP:10286"/>
        <dbReference type="Rhea" id="RHEA-COMP:10287"/>
        <dbReference type="ChEBI" id="CHEBI:15378"/>
        <dbReference type="ChEBI" id="CHEBI:57856"/>
        <dbReference type="ChEBI" id="CHEBI:59789"/>
        <dbReference type="ChEBI" id="CHEBI:74506"/>
        <dbReference type="ChEBI" id="CHEBI:82748"/>
        <dbReference type="EC" id="2.1.1.199"/>
    </reaction>
</comment>
<comment type="function">
    <text evidence="6">Specifically methylates the N4 position of cytidine in position 1402 (C1402) of 16S rRNA.</text>
</comment>
<dbReference type="AlphaFoldDB" id="A0A518DF41"/>
<reference evidence="8 9" key="1">
    <citation type="submission" date="2019-02" db="EMBL/GenBank/DDBJ databases">
        <title>Deep-cultivation of Planctomycetes and their phenomic and genomic characterization uncovers novel biology.</title>
        <authorList>
            <person name="Wiegand S."/>
            <person name="Jogler M."/>
            <person name="Boedeker C."/>
            <person name="Pinto D."/>
            <person name="Vollmers J."/>
            <person name="Rivas-Marin E."/>
            <person name="Kohn T."/>
            <person name="Peeters S.H."/>
            <person name="Heuer A."/>
            <person name="Rast P."/>
            <person name="Oberbeckmann S."/>
            <person name="Bunk B."/>
            <person name="Jeske O."/>
            <person name="Meyerdierks A."/>
            <person name="Storesund J.E."/>
            <person name="Kallscheuer N."/>
            <person name="Luecker S."/>
            <person name="Lage O.M."/>
            <person name="Pohl T."/>
            <person name="Merkel B.J."/>
            <person name="Hornburger P."/>
            <person name="Mueller R.-W."/>
            <person name="Bruemmer F."/>
            <person name="Labrenz M."/>
            <person name="Spormann A.M."/>
            <person name="Op den Camp H."/>
            <person name="Overmann J."/>
            <person name="Amann R."/>
            <person name="Jetten M.S.M."/>
            <person name="Mascher T."/>
            <person name="Medema M.H."/>
            <person name="Devos D.P."/>
            <person name="Kaster A.-K."/>
            <person name="Ovreas L."/>
            <person name="Rohde M."/>
            <person name="Galperin M.Y."/>
            <person name="Jogler C."/>
        </authorList>
    </citation>
    <scope>NUCLEOTIDE SEQUENCE [LARGE SCALE GENOMIC DNA]</scope>
    <source>
        <strain evidence="8 9">Pla175</strain>
    </source>
</reference>
<gene>
    <name evidence="6 8" type="primary">rsmH</name>
    <name evidence="8" type="ORF">Pla175_34990</name>
</gene>
<evidence type="ECO:0000256" key="2">
    <source>
        <dbReference type="ARBA" id="ARBA00022552"/>
    </source>
</evidence>
<evidence type="ECO:0000256" key="5">
    <source>
        <dbReference type="ARBA" id="ARBA00022691"/>
    </source>
</evidence>
<proteinExistence type="inferred from homology"/>
<name>A0A518DF41_9BACT</name>
<feature type="binding site" evidence="6">
    <location>
        <position position="105"/>
    </location>
    <ligand>
        <name>S-adenosyl-L-methionine</name>
        <dbReference type="ChEBI" id="CHEBI:59789"/>
    </ligand>
</feature>
<dbReference type="Proteomes" id="UP000317429">
    <property type="component" value="Chromosome"/>
</dbReference>
<keyword evidence="4 6" id="KW-0808">Transferase</keyword>
<protein>
    <recommendedName>
        <fullName evidence="6">Ribosomal RNA small subunit methyltransferase H</fullName>
        <ecNumber evidence="6">2.1.1.199</ecNumber>
    </recommendedName>
    <alternativeName>
        <fullName evidence="6">16S rRNA m(4)C1402 methyltransferase</fullName>
    </alternativeName>
    <alternativeName>
        <fullName evidence="6">rRNA (cytosine-N(4)-)-methyltransferase RsmH</fullName>
    </alternativeName>
</protein>
<sequence>MSQHVPVLPAECLQWLRPRPGAVIVDGTLGGGGHARLLAAAVSPGGRVIACDRDPAAVEAAVAWRADLPITPVHANFSDLPEVLEQLEIESVDGVLLDLGLSSDQLADDERGFSYGSAGPLDLRFDTTRGEPAWRLMERLSAEHLADLIYAYGEERHSRRIARKIVERRGSNPVRTAADLAEVVRRATPPNYERRINPATRTFQALRIAVNDELKWIDTALRRLPDMLAPGGRLAVISFHSLEDRRVKEAFRDDPRVEPVTRRPIRPTEQEIAGNPRSRSAKLRVAERLPQQPSGPS</sequence>